<keyword evidence="1" id="KW-0812">Transmembrane</keyword>
<dbReference type="EMBL" id="BAABAF010000008">
    <property type="protein sequence ID" value="GAA3769818.1"/>
    <property type="molecule type" value="Genomic_DNA"/>
</dbReference>
<proteinExistence type="predicted"/>
<comment type="caution">
    <text evidence="2">The sequence shown here is derived from an EMBL/GenBank/DDBJ whole genome shotgun (WGS) entry which is preliminary data.</text>
</comment>
<gene>
    <name evidence="2" type="ORF">GCM10022240_22700</name>
</gene>
<evidence type="ECO:0008006" key="4">
    <source>
        <dbReference type="Google" id="ProtNLM"/>
    </source>
</evidence>
<keyword evidence="1" id="KW-1133">Transmembrane helix</keyword>
<keyword evidence="1" id="KW-0472">Membrane</keyword>
<dbReference type="Proteomes" id="UP001500540">
    <property type="component" value="Unassembled WGS sequence"/>
</dbReference>
<reference evidence="3" key="1">
    <citation type="journal article" date="2019" name="Int. J. Syst. Evol. Microbiol.">
        <title>The Global Catalogue of Microorganisms (GCM) 10K type strain sequencing project: providing services to taxonomists for standard genome sequencing and annotation.</title>
        <authorList>
            <consortium name="The Broad Institute Genomics Platform"/>
            <consortium name="The Broad Institute Genome Sequencing Center for Infectious Disease"/>
            <person name="Wu L."/>
            <person name="Ma J."/>
        </authorList>
    </citation>
    <scope>NUCLEOTIDE SEQUENCE [LARGE SCALE GENOMIC DNA]</scope>
    <source>
        <strain evidence="3">JCM 16950</strain>
    </source>
</reference>
<feature type="transmembrane region" description="Helical" evidence="1">
    <location>
        <begin position="29"/>
        <end position="54"/>
    </location>
</feature>
<sequence length="57" mass="6406">MATETKRRRGGVRTYGTDWANGSDHRDHLWQALLIFFVPAILLPAIAITTAILMQNP</sequence>
<evidence type="ECO:0000256" key="1">
    <source>
        <dbReference type="SAM" id="Phobius"/>
    </source>
</evidence>
<organism evidence="2 3">
    <name type="scientific">Microbacterium kribbense</name>
    <dbReference type="NCBI Taxonomy" id="433645"/>
    <lineage>
        <taxon>Bacteria</taxon>
        <taxon>Bacillati</taxon>
        <taxon>Actinomycetota</taxon>
        <taxon>Actinomycetes</taxon>
        <taxon>Micrococcales</taxon>
        <taxon>Microbacteriaceae</taxon>
        <taxon>Microbacterium</taxon>
    </lineage>
</organism>
<keyword evidence="3" id="KW-1185">Reference proteome</keyword>
<evidence type="ECO:0000313" key="3">
    <source>
        <dbReference type="Proteomes" id="UP001500540"/>
    </source>
</evidence>
<name>A0ABP7GLA2_9MICO</name>
<protein>
    <recommendedName>
        <fullName evidence="4">Sugar ABC transporter permease</fullName>
    </recommendedName>
</protein>
<dbReference type="RefSeq" id="WP_344783668.1">
    <property type="nucleotide sequence ID" value="NZ_BAABAF010000008.1"/>
</dbReference>
<accession>A0ABP7GLA2</accession>
<evidence type="ECO:0000313" key="2">
    <source>
        <dbReference type="EMBL" id="GAA3769818.1"/>
    </source>
</evidence>